<sequence length="323" mass="36304">MFKCTICLLPAEDIGATPCGHTFCTSCLSRHLESIPSCPKCRHPCTIALVLRLHADFDDDAPTIPKAKAKAPTVHVPPNTHHPVVSRVVDAGESAEYYGNDVIHIDSLADLTADLSLGLRDGSPRAIRVAELQSIKLEEEEDERSSLQQLSLYTSQFLEQESRDVTIDRTTAAMAVKASLTNLSGTLTALLTRLKYYMDLTSYVEEAAYHLSRITDRIKDMVQLDKEIEQTTRERDAAMRRYAVANEQMVARLKRYKDEKEVYLKKQLEFAQEREINAIQIIRLEGAVNVIKNRADKYQMKGIVLGGECDSSDSDNDNDELER</sequence>
<protein>
    <recommendedName>
        <fullName evidence="6">RING-type domain-containing protein</fullName>
    </recommendedName>
</protein>
<gene>
    <name evidence="7" type="ORF">BS47DRAFT_1346056</name>
</gene>
<dbReference type="Pfam" id="PF13639">
    <property type="entry name" value="zf-RING_2"/>
    <property type="match status" value="1"/>
</dbReference>
<dbReference type="Proteomes" id="UP000886523">
    <property type="component" value="Unassembled WGS sequence"/>
</dbReference>
<reference evidence="7" key="1">
    <citation type="journal article" date="2020" name="Nat. Commun.">
        <title>Large-scale genome sequencing of mycorrhizal fungi provides insights into the early evolution of symbiotic traits.</title>
        <authorList>
            <person name="Miyauchi S."/>
            <person name="Kiss E."/>
            <person name="Kuo A."/>
            <person name="Drula E."/>
            <person name="Kohler A."/>
            <person name="Sanchez-Garcia M."/>
            <person name="Morin E."/>
            <person name="Andreopoulos B."/>
            <person name="Barry K.W."/>
            <person name="Bonito G."/>
            <person name="Buee M."/>
            <person name="Carver A."/>
            <person name="Chen C."/>
            <person name="Cichocki N."/>
            <person name="Clum A."/>
            <person name="Culley D."/>
            <person name="Crous P.W."/>
            <person name="Fauchery L."/>
            <person name="Girlanda M."/>
            <person name="Hayes R.D."/>
            <person name="Keri Z."/>
            <person name="LaButti K."/>
            <person name="Lipzen A."/>
            <person name="Lombard V."/>
            <person name="Magnuson J."/>
            <person name="Maillard F."/>
            <person name="Murat C."/>
            <person name="Nolan M."/>
            <person name="Ohm R.A."/>
            <person name="Pangilinan J."/>
            <person name="Pereira M.F."/>
            <person name="Perotto S."/>
            <person name="Peter M."/>
            <person name="Pfister S."/>
            <person name="Riley R."/>
            <person name="Sitrit Y."/>
            <person name="Stielow J.B."/>
            <person name="Szollosi G."/>
            <person name="Zifcakova L."/>
            <person name="Stursova M."/>
            <person name="Spatafora J.W."/>
            <person name="Tedersoo L."/>
            <person name="Vaario L.M."/>
            <person name="Yamada A."/>
            <person name="Yan M."/>
            <person name="Wang P."/>
            <person name="Xu J."/>
            <person name="Bruns T."/>
            <person name="Baldrian P."/>
            <person name="Vilgalys R."/>
            <person name="Dunand C."/>
            <person name="Henrissat B."/>
            <person name="Grigoriev I.V."/>
            <person name="Hibbett D."/>
            <person name="Nagy L.G."/>
            <person name="Martin F.M."/>
        </authorList>
    </citation>
    <scope>NUCLEOTIDE SEQUENCE</scope>
    <source>
        <strain evidence="7">UP504</strain>
    </source>
</reference>
<evidence type="ECO:0000256" key="4">
    <source>
        <dbReference type="PROSITE-ProRule" id="PRU00175"/>
    </source>
</evidence>
<name>A0A9P6ATZ4_9AGAM</name>
<comment type="caution">
    <text evidence="7">The sequence shown here is derived from an EMBL/GenBank/DDBJ whole genome shotgun (WGS) entry which is preliminary data.</text>
</comment>
<dbReference type="OrthoDB" id="6270329at2759"/>
<keyword evidence="2 4" id="KW-0863">Zinc-finger</keyword>
<evidence type="ECO:0000313" key="8">
    <source>
        <dbReference type="Proteomes" id="UP000886523"/>
    </source>
</evidence>
<feature type="coiled-coil region" evidence="5">
    <location>
        <begin position="221"/>
        <end position="266"/>
    </location>
</feature>
<keyword evidence="5" id="KW-0175">Coiled coil</keyword>
<keyword evidence="8" id="KW-1185">Reference proteome</keyword>
<proteinExistence type="predicted"/>
<dbReference type="Gene3D" id="3.30.40.10">
    <property type="entry name" value="Zinc/RING finger domain, C3HC4 (zinc finger)"/>
    <property type="match status" value="1"/>
</dbReference>
<evidence type="ECO:0000256" key="2">
    <source>
        <dbReference type="ARBA" id="ARBA00022771"/>
    </source>
</evidence>
<keyword evidence="1" id="KW-0479">Metal-binding</keyword>
<evidence type="ECO:0000256" key="1">
    <source>
        <dbReference type="ARBA" id="ARBA00022723"/>
    </source>
</evidence>
<dbReference type="SUPFAM" id="SSF57850">
    <property type="entry name" value="RING/U-box"/>
    <property type="match status" value="1"/>
</dbReference>
<dbReference type="InterPro" id="IPR017907">
    <property type="entry name" value="Znf_RING_CS"/>
</dbReference>
<dbReference type="InterPro" id="IPR013083">
    <property type="entry name" value="Znf_RING/FYVE/PHD"/>
</dbReference>
<dbReference type="GO" id="GO:0008270">
    <property type="term" value="F:zinc ion binding"/>
    <property type="evidence" value="ECO:0007669"/>
    <property type="project" value="UniProtKB-KW"/>
</dbReference>
<dbReference type="PROSITE" id="PS00518">
    <property type="entry name" value="ZF_RING_1"/>
    <property type="match status" value="1"/>
</dbReference>
<feature type="domain" description="RING-type" evidence="6">
    <location>
        <begin position="4"/>
        <end position="42"/>
    </location>
</feature>
<evidence type="ECO:0000256" key="3">
    <source>
        <dbReference type="ARBA" id="ARBA00022833"/>
    </source>
</evidence>
<dbReference type="EMBL" id="MU128993">
    <property type="protein sequence ID" value="KAF9511917.1"/>
    <property type="molecule type" value="Genomic_DNA"/>
</dbReference>
<dbReference type="PROSITE" id="PS50089">
    <property type="entry name" value="ZF_RING_2"/>
    <property type="match status" value="1"/>
</dbReference>
<dbReference type="InterPro" id="IPR001841">
    <property type="entry name" value="Znf_RING"/>
</dbReference>
<dbReference type="SMART" id="SM00184">
    <property type="entry name" value="RING"/>
    <property type="match status" value="1"/>
</dbReference>
<evidence type="ECO:0000259" key="6">
    <source>
        <dbReference type="PROSITE" id="PS50089"/>
    </source>
</evidence>
<evidence type="ECO:0000256" key="5">
    <source>
        <dbReference type="SAM" id="Coils"/>
    </source>
</evidence>
<evidence type="ECO:0000313" key="7">
    <source>
        <dbReference type="EMBL" id="KAF9511917.1"/>
    </source>
</evidence>
<dbReference type="AlphaFoldDB" id="A0A9P6ATZ4"/>
<keyword evidence="3" id="KW-0862">Zinc</keyword>
<organism evidence="7 8">
    <name type="scientific">Hydnum rufescens UP504</name>
    <dbReference type="NCBI Taxonomy" id="1448309"/>
    <lineage>
        <taxon>Eukaryota</taxon>
        <taxon>Fungi</taxon>
        <taxon>Dikarya</taxon>
        <taxon>Basidiomycota</taxon>
        <taxon>Agaricomycotina</taxon>
        <taxon>Agaricomycetes</taxon>
        <taxon>Cantharellales</taxon>
        <taxon>Hydnaceae</taxon>
        <taxon>Hydnum</taxon>
    </lineage>
</organism>
<accession>A0A9P6ATZ4</accession>